<organism evidence="1">
    <name type="scientific">marine sediment metagenome</name>
    <dbReference type="NCBI Taxonomy" id="412755"/>
    <lineage>
        <taxon>unclassified sequences</taxon>
        <taxon>metagenomes</taxon>
        <taxon>ecological metagenomes</taxon>
    </lineage>
</organism>
<evidence type="ECO:0000313" key="1">
    <source>
        <dbReference type="EMBL" id="GAG75786.1"/>
    </source>
</evidence>
<sequence length="48" mass="5440">MNTHGFTGTYREVNAVLYIKVPVDDANFIRKKLHGNVLGEPVRVEVEL</sequence>
<comment type="caution">
    <text evidence="1">The sequence shown here is derived from an EMBL/GenBank/DDBJ whole genome shotgun (WGS) entry which is preliminary data.</text>
</comment>
<dbReference type="EMBL" id="BART01018555">
    <property type="protein sequence ID" value="GAG75786.1"/>
    <property type="molecule type" value="Genomic_DNA"/>
</dbReference>
<dbReference type="AlphaFoldDB" id="X1BUG1"/>
<name>X1BUG1_9ZZZZ</name>
<proteinExistence type="predicted"/>
<gene>
    <name evidence="1" type="ORF">S01H4_34996</name>
</gene>
<protein>
    <submittedName>
        <fullName evidence="1">Uncharacterized protein</fullName>
    </submittedName>
</protein>
<accession>X1BUG1</accession>
<reference evidence="1" key="1">
    <citation type="journal article" date="2014" name="Front. Microbiol.">
        <title>High frequency of phylogenetically diverse reductive dehalogenase-homologous genes in deep subseafloor sedimentary metagenomes.</title>
        <authorList>
            <person name="Kawai M."/>
            <person name="Futagami T."/>
            <person name="Toyoda A."/>
            <person name="Takaki Y."/>
            <person name="Nishi S."/>
            <person name="Hori S."/>
            <person name="Arai W."/>
            <person name="Tsubouchi T."/>
            <person name="Morono Y."/>
            <person name="Uchiyama I."/>
            <person name="Ito T."/>
            <person name="Fujiyama A."/>
            <person name="Inagaki F."/>
            <person name="Takami H."/>
        </authorList>
    </citation>
    <scope>NUCLEOTIDE SEQUENCE</scope>
    <source>
        <strain evidence="1">Expedition CK06-06</strain>
    </source>
</reference>